<reference evidence="3 4" key="1">
    <citation type="submission" date="2019-02" db="EMBL/GenBank/DDBJ databases">
        <title>Deep-cultivation of Planctomycetes and their phenomic and genomic characterization uncovers novel biology.</title>
        <authorList>
            <person name="Wiegand S."/>
            <person name="Jogler M."/>
            <person name="Boedeker C."/>
            <person name="Pinto D."/>
            <person name="Vollmers J."/>
            <person name="Rivas-Marin E."/>
            <person name="Kohn T."/>
            <person name="Peeters S.H."/>
            <person name="Heuer A."/>
            <person name="Rast P."/>
            <person name="Oberbeckmann S."/>
            <person name="Bunk B."/>
            <person name="Jeske O."/>
            <person name="Meyerdierks A."/>
            <person name="Storesund J.E."/>
            <person name="Kallscheuer N."/>
            <person name="Luecker S."/>
            <person name="Lage O.M."/>
            <person name="Pohl T."/>
            <person name="Merkel B.J."/>
            <person name="Hornburger P."/>
            <person name="Mueller R.-W."/>
            <person name="Bruemmer F."/>
            <person name="Labrenz M."/>
            <person name="Spormann A.M."/>
            <person name="Op den Camp H."/>
            <person name="Overmann J."/>
            <person name="Amann R."/>
            <person name="Jetten M.S.M."/>
            <person name="Mascher T."/>
            <person name="Medema M.H."/>
            <person name="Devos D.P."/>
            <person name="Kaster A.-K."/>
            <person name="Ovreas L."/>
            <person name="Rohde M."/>
            <person name="Galperin M.Y."/>
            <person name="Jogler C."/>
        </authorList>
    </citation>
    <scope>NUCLEOTIDE SEQUENCE [LARGE SCALE GENOMIC DNA]</scope>
    <source>
        <strain evidence="3 4">ETA_A8</strain>
    </source>
</reference>
<proteinExistence type="predicted"/>
<dbReference type="AlphaFoldDB" id="A0A517Y9H8"/>
<dbReference type="PRINTS" id="PR01228">
    <property type="entry name" value="EGGSHELL"/>
</dbReference>
<feature type="region of interest" description="Disordered" evidence="1">
    <location>
        <begin position="28"/>
        <end position="220"/>
    </location>
</feature>
<feature type="compositionally biased region" description="Low complexity" evidence="1">
    <location>
        <begin position="209"/>
        <end position="220"/>
    </location>
</feature>
<feature type="compositionally biased region" description="Gly residues" evidence="1">
    <location>
        <begin position="28"/>
        <end position="73"/>
    </location>
</feature>
<keyword evidence="4" id="KW-1185">Reference proteome</keyword>
<feature type="signal peptide" evidence="2">
    <location>
        <begin position="1"/>
        <end position="24"/>
    </location>
</feature>
<evidence type="ECO:0000256" key="2">
    <source>
        <dbReference type="SAM" id="SignalP"/>
    </source>
</evidence>
<dbReference type="EMBL" id="CP036274">
    <property type="protein sequence ID" value="QDU26884.1"/>
    <property type="molecule type" value="Genomic_DNA"/>
</dbReference>
<feature type="chain" id="PRO_5021737098" evidence="2">
    <location>
        <begin position="25"/>
        <end position="535"/>
    </location>
</feature>
<gene>
    <name evidence="3" type="ORF">ETAA8_19680</name>
</gene>
<feature type="compositionally biased region" description="Polar residues" evidence="1">
    <location>
        <begin position="186"/>
        <end position="196"/>
    </location>
</feature>
<organism evidence="3 4">
    <name type="scientific">Anatilimnocola aggregata</name>
    <dbReference type="NCBI Taxonomy" id="2528021"/>
    <lineage>
        <taxon>Bacteria</taxon>
        <taxon>Pseudomonadati</taxon>
        <taxon>Planctomycetota</taxon>
        <taxon>Planctomycetia</taxon>
        <taxon>Pirellulales</taxon>
        <taxon>Pirellulaceae</taxon>
        <taxon>Anatilimnocola</taxon>
    </lineage>
</organism>
<evidence type="ECO:0000256" key="1">
    <source>
        <dbReference type="SAM" id="MobiDB-lite"/>
    </source>
</evidence>
<dbReference type="Proteomes" id="UP000315017">
    <property type="component" value="Chromosome"/>
</dbReference>
<dbReference type="KEGG" id="aagg:ETAA8_19680"/>
<sequence length="535" mass="52532" precursor="true">MKFRPCLPVIFSLLMLVPIGQLLARGPGGGGGGPGGGWRPGGGGGGFGGGAGGGGFGGSQNRGGGGFGGGGQSSGFDRGSQGAGGFGGGGQGGGFDRGGQGAGGFGGGNFDRGGQGAGGFGGGNFDRGGQGAGGFGGGSIDRGGQGAGGFGGGNFDRGGQGAGGFGGGNFDRGGQGDGGAFGRGASSTPDRSQLNSFLGLPSDEGLQHRNSQGAGNASGAQGAAAGAAYSNRNASQYSGAQGAAAGAAASNRNQPQYSGAQGAAAGAAAANRNQPQYSGAQGAAAGAAVANRNQPQYSGAQGAAVGYAAGANNSPSARYGAATAVRGNYNNWGLYGNDWYRRYPGAWTSAGWAAGAAWTAASWNSAADYCGCATTQPVYYDYGNNVTYQDNNVYVNGQSAGSTADYYNQAAALATTGAEAASSPDADWLPLGVFALTKSGQTKSDVSIQLAVNKAGVIRGNYTDTVTNKSQQVQGSVDKESQRVAFTVGDNTTNVIETGIYNLTKDEAPVLIHFGQDRTEQWLLVRLQKPDNAAN</sequence>
<evidence type="ECO:0000313" key="3">
    <source>
        <dbReference type="EMBL" id="QDU26884.1"/>
    </source>
</evidence>
<protein>
    <submittedName>
        <fullName evidence="3">Uncharacterized protein</fullName>
    </submittedName>
</protein>
<evidence type="ECO:0000313" key="4">
    <source>
        <dbReference type="Proteomes" id="UP000315017"/>
    </source>
</evidence>
<keyword evidence="2" id="KW-0732">Signal</keyword>
<accession>A0A517Y9H8</accession>
<feature type="compositionally biased region" description="Gly residues" evidence="1">
    <location>
        <begin position="81"/>
        <end position="182"/>
    </location>
</feature>
<name>A0A517Y9H8_9BACT</name>